<sequence length="248" mass="29542">MIRVFEQIQNDHRMYIGAEYQNRIHFKVDDLIKDKQALIDLLETQKQQLNAPNLAITGLLFGKMYSVLTMGLFETIIKHGLIIDANPENIGIEMKEKNAMNYMIEEDAVHKITDLPEEKIKEFIHTFISDHLHPLFQSAAKASNCKITHMRSIVSHNLHQRKWMLTKEKEDHEWRDTVFHWFTSQELFEKNRHNPLHFKFRFYQAENGKETYVRRHCCMKYMLHDADKSKCCPTCPLIPDEERDDRIK</sequence>
<accession>A0A024P7U1</accession>
<name>A0A024P7U1_9BACI</name>
<proteinExistence type="predicted"/>
<comment type="caution">
    <text evidence="1">The sequence shown here is derived from an EMBL/GenBank/DDBJ whole genome shotgun (WGS) entry which is preliminary data.</text>
</comment>
<dbReference type="AlphaFoldDB" id="A0A024P7U1"/>
<reference evidence="1 2" key="2">
    <citation type="submission" date="2014-05" db="EMBL/GenBank/DDBJ databases">
        <title>Draft genome sequence of Halobacillus karajensis HK-03.</title>
        <authorList>
            <person name="Khelaifia S."/>
            <person name="Croce O."/>
            <person name="Lagier J.C."/>
            <person name="Raoult D."/>
        </authorList>
    </citation>
    <scope>NUCLEOTIDE SEQUENCE [LARGE SCALE GENOMIC DNA]</scope>
    <source>
        <strain evidence="1 2">HD-03</strain>
    </source>
</reference>
<dbReference type="RefSeq" id="WP_035510328.1">
    <property type="nucleotide sequence ID" value="NZ_CCDH010000003.1"/>
</dbReference>
<organism evidence="1 2">
    <name type="scientific">Halobacillus karajensis</name>
    <dbReference type="NCBI Taxonomy" id="195088"/>
    <lineage>
        <taxon>Bacteria</taxon>
        <taxon>Bacillati</taxon>
        <taxon>Bacillota</taxon>
        <taxon>Bacilli</taxon>
        <taxon>Bacillales</taxon>
        <taxon>Bacillaceae</taxon>
        <taxon>Halobacillus</taxon>
    </lineage>
</organism>
<evidence type="ECO:0000313" key="1">
    <source>
        <dbReference type="EMBL" id="CDQ25020.1"/>
    </source>
</evidence>
<protein>
    <submittedName>
        <fullName evidence="1">Siderophore-iron reductase FhuF</fullName>
    </submittedName>
</protein>
<reference evidence="2" key="1">
    <citation type="submission" date="2014-03" db="EMBL/GenBank/DDBJ databases">
        <authorList>
            <person name="Urmite Genomes U."/>
        </authorList>
    </citation>
    <scope>NUCLEOTIDE SEQUENCE [LARGE SCALE GENOMIC DNA]</scope>
    <source>
        <strain evidence="2">HD-03</strain>
    </source>
</reference>
<keyword evidence="2" id="KW-1185">Reference proteome</keyword>
<gene>
    <name evidence="1" type="ORF">BN983_03322</name>
</gene>
<evidence type="ECO:0000313" key="2">
    <source>
        <dbReference type="Proteomes" id="UP000028868"/>
    </source>
</evidence>
<dbReference type="Proteomes" id="UP000028868">
    <property type="component" value="Unassembled WGS sequence"/>
</dbReference>
<dbReference type="EMBL" id="CCDI010000004">
    <property type="protein sequence ID" value="CDQ25020.1"/>
    <property type="molecule type" value="Genomic_DNA"/>
</dbReference>